<organism evidence="1 2">
    <name type="scientific">Periplaneta americana</name>
    <name type="common">American cockroach</name>
    <name type="synonym">Blatta americana</name>
    <dbReference type="NCBI Taxonomy" id="6978"/>
    <lineage>
        <taxon>Eukaryota</taxon>
        <taxon>Metazoa</taxon>
        <taxon>Ecdysozoa</taxon>
        <taxon>Arthropoda</taxon>
        <taxon>Hexapoda</taxon>
        <taxon>Insecta</taxon>
        <taxon>Pterygota</taxon>
        <taxon>Neoptera</taxon>
        <taxon>Polyneoptera</taxon>
        <taxon>Dictyoptera</taxon>
        <taxon>Blattodea</taxon>
        <taxon>Blattoidea</taxon>
        <taxon>Blattidae</taxon>
        <taxon>Blattinae</taxon>
        <taxon>Periplaneta</taxon>
    </lineage>
</organism>
<evidence type="ECO:0000313" key="2">
    <source>
        <dbReference type="Proteomes" id="UP001148838"/>
    </source>
</evidence>
<keyword evidence="2" id="KW-1185">Reference proteome</keyword>
<dbReference type="EMBL" id="JAJSOF020000036">
    <property type="protein sequence ID" value="KAJ4429258.1"/>
    <property type="molecule type" value="Genomic_DNA"/>
</dbReference>
<protein>
    <submittedName>
        <fullName evidence="1">Uncharacterized protein</fullName>
    </submittedName>
</protein>
<comment type="caution">
    <text evidence="1">The sequence shown here is derived from an EMBL/GenBank/DDBJ whole genome shotgun (WGS) entry which is preliminary data.</text>
</comment>
<dbReference type="Proteomes" id="UP001148838">
    <property type="component" value="Unassembled WGS sequence"/>
</dbReference>
<reference evidence="1 2" key="1">
    <citation type="journal article" date="2022" name="Allergy">
        <title>Genome assembly and annotation of Periplaneta americana reveal a comprehensive cockroach allergen profile.</title>
        <authorList>
            <person name="Wang L."/>
            <person name="Xiong Q."/>
            <person name="Saelim N."/>
            <person name="Wang L."/>
            <person name="Nong W."/>
            <person name="Wan A.T."/>
            <person name="Shi M."/>
            <person name="Liu X."/>
            <person name="Cao Q."/>
            <person name="Hui J.H.L."/>
            <person name="Sookrung N."/>
            <person name="Leung T.F."/>
            <person name="Tungtrongchitr A."/>
            <person name="Tsui S.K.W."/>
        </authorList>
    </citation>
    <scope>NUCLEOTIDE SEQUENCE [LARGE SCALE GENOMIC DNA]</scope>
    <source>
        <strain evidence="1">PWHHKU_190912</strain>
    </source>
</reference>
<evidence type="ECO:0000313" key="1">
    <source>
        <dbReference type="EMBL" id="KAJ4429258.1"/>
    </source>
</evidence>
<name>A0ABQ8S5Q6_PERAM</name>
<sequence>MDLDCLAAYQGTVRRTVLKREQCGNCAGRFLVALECYASSGGGMGRGGSASGRMQSMVRQGKLQTWRRVEDDEELGGDSAPDVVNKAPLKIRLSKSRPAAAGATAVAAGNVPQEKTVQSMTVPTSLTSRSLEELNPEIETGTPQHFLFALAISD</sequence>
<gene>
    <name evidence="1" type="ORF">ANN_26261</name>
</gene>
<accession>A0ABQ8S5Q6</accession>
<proteinExistence type="predicted"/>